<sequence length="519" mass="57164">MPNKHYLHDSDLSLSFSQKRHVSAPSRYTPVQAPRTPLYSPITQAPSPISPSRDDMMMIDKPEAASPIDCYDIALLTPQETKRSTASPPAMFQSPKEVRPASLDGRLVELSRKANLHASDINMEDDDSDEDMDDAGTNVDSPAALMSRYFRQTDLNPDVIALKCTIEMLRKRRQQCLGDIGSLSRMKDKALARPDRFAERVVAASQGAQKTNLHQGKHHWRLEDNTWDVPGPIEIPRVPAFQWQHKYRVPPMYKNHDLVQAQALPSTQPPQPSSTVQDMINPNSSRMTTRATNSARSTATSSKPAAQQFNIRTGLDMANRQKKNSLLSYSSPYMTEFNSPARPGQGHPPIPYFGTPTKNVIRTTGEAVEFLKSFVADETVEKVRKECKIKAPRKRSTSGTLLRSDASTSTSAIVKVPASPSAWSSGQRHASMPTRLSSHARSTIAASTESTPGVHRPSDIIWPRLATASKFPSGIVTIHQRDLPMAKPAPKDTQSDSGTDTTTVFIDDIPSSPPSEGPL</sequence>
<accession>W7HQ87</accession>
<feature type="region of interest" description="Disordered" evidence="1">
    <location>
        <begin position="390"/>
        <end position="456"/>
    </location>
</feature>
<proteinExistence type="predicted"/>
<evidence type="ECO:0000313" key="2">
    <source>
        <dbReference type="EMBL" id="EWC46331.1"/>
    </source>
</evidence>
<feature type="region of interest" description="Disordered" evidence="1">
    <location>
        <begin position="482"/>
        <end position="519"/>
    </location>
</feature>
<gene>
    <name evidence="2" type="ORF">DRE_04502</name>
</gene>
<name>W7HQ87_9PEZI</name>
<dbReference type="EMBL" id="KI966419">
    <property type="protein sequence ID" value="EWC46331.1"/>
    <property type="molecule type" value="Genomic_DNA"/>
</dbReference>
<dbReference type="HOGENOM" id="CLU_553229_0_0_1"/>
<dbReference type="OrthoDB" id="20473at2759"/>
<dbReference type="Proteomes" id="UP000024837">
    <property type="component" value="Unassembled WGS sequence"/>
</dbReference>
<feature type="compositionally biased region" description="Polar residues" evidence="1">
    <location>
        <begin position="397"/>
        <end position="412"/>
    </location>
</feature>
<protein>
    <submittedName>
        <fullName evidence="2">Uncharacterized protein</fullName>
    </submittedName>
</protein>
<feature type="region of interest" description="Disordered" evidence="1">
    <location>
        <begin position="17"/>
        <end position="53"/>
    </location>
</feature>
<dbReference type="AlphaFoldDB" id="W7HQ87"/>
<evidence type="ECO:0000313" key="3">
    <source>
        <dbReference type="Proteomes" id="UP000024837"/>
    </source>
</evidence>
<evidence type="ECO:0000256" key="1">
    <source>
        <dbReference type="SAM" id="MobiDB-lite"/>
    </source>
</evidence>
<feature type="compositionally biased region" description="Polar residues" evidence="1">
    <location>
        <begin position="421"/>
        <end position="451"/>
    </location>
</feature>
<feature type="compositionally biased region" description="Low complexity" evidence="1">
    <location>
        <begin position="283"/>
        <end position="302"/>
    </location>
</feature>
<reference evidence="2 3" key="1">
    <citation type="submission" date="2013-05" db="EMBL/GenBank/DDBJ databases">
        <title>Drechslerella stenobrocha genome reveals carnivorous origination and mechanical trapping mechanism of predatory fungi.</title>
        <authorList>
            <person name="Liu X."/>
            <person name="Zhang W."/>
            <person name="Liu K."/>
        </authorList>
    </citation>
    <scope>NUCLEOTIDE SEQUENCE [LARGE SCALE GENOMIC DNA]</scope>
    <source>
        <strain evidence="2 3">248</strain>
    </source>
</reference>
<keyword evidence="3" id="KW-1185">Reference proteome</keyword>
<feature type="region of interest" description="Disordered" evidence="1">
    <location>
        <begin position="265"/>
        <end position="305"/>
    </location>
</feature>
<organism evidence="2 3">
    <name type="scientific">Drechslerella stenobrocha 248</name>
    <dbReference type="NCBI Taxonomy" id="1043628"/>
    <lineage>
        <taxon>Eukaryota</taxon>
        <taxon>Fungi</taxon>
        <taxon>Dikarya</taxon>
        <taxon>Ascomycota</taxon>
        <taxon>Pezizomycotina</taxon>
        <taxon>Orbiliomycetes</taxon>
        <taxon>Orbiliales</taxon>
        <taxon>Orbiliaceae</taxon>
        <taxon>Drechslerella</taxon>
    </lineage>
</organism>
<feature type="compositionally biased region" description="Basic and acidic residues" evidence="1">
    <location>
        <begin position="482"/>
        <end position="494"/>
    </location>
</feature>